<keyword evidence="1" id="KW-0472">Membrane</keyword>
<protein>
    <submittedName>
        <fullName evidence="3">Uncharacterized protein</fullName>
    </submittedName>
</protein>
<feature type="chain" id="PRO_5025693010" evidence="2">
    <location>
        <begin position="21"/>
        <end position="214"/>
    </location>
</feature>
<dbReference type="AlphaFoldDB" id="A0A6A6QJK4"/>
<feature type="transmembrane region" description="Helical" evidence="1">
    <location>
        <begin position="158"/>
        <end position="186"/>
    </location>
</feature>
<name>A0A6A6QJK4_9PEZI</name>
<dbReference type="Proteomes" id="UP000799750">
    <property type="component" value="Unassembled WGS sequence"/>
</dbReference>
<keyword evidence="1" id="KW-1133">Transmembrane helix</keyword>
<keyword evidence="2" id="KW-0732">Signal</keyword>
<evidence type="ECO:0000313" key="4">
    <source>
        <dbReference type="Proteomes" id="UP000799750"/>
    </source>
</evidence>
<sequence>MRFSAFSLFALSSLFVSSLAAPTSIQTRDVAVAEVEQRDASAVAVQERTLPEIVVIVDGLVKEVFSYTAAINVTISSCESISIDFTKKIEIIAGIQVQIQKIIAAFSLATLKIYQLKLVELIEIDFKLLVSLAIKVWIEIIYTLLYAAAVLKITIIELLGWTFTLFLHGYISFLLAIGAVVAKFIASIKIDFQIYLFIISKVFVNFGALLAACK</sequence>
<accession>A0A6A6QJK4</accession>
<organism evidence="3 4">
    <name type="scientific">Lophium mytilinum</name>
    <dbReference type="NCBI Taxonomy" id="390894"/>
    <lineage>
        <taxon>Eukaryota</taxon>
        <taxon>Fungi</taxon>
        <taxon>Dikarya</taxon>
        <taxon>Ascomycota</taxon>
        <taxon>Pezizomycotina</taxon>
        <taxon>Dothideomycetes</taxon>
        <taxon>Pleosporomycetidae</taxon>
        <taxon>Mytilinidiales</taxon>
        <taxon>Mytilinidiaceae</taxon>
        <taxon>Lophium</taxon>
    </lineage>
</organism>
<evidence type="ECO:0000256" key="1">
    <source>
        <dbReference type="SAM" id="Phobius"/>
    </source>
</evidence>
<reference evidence="3" key="1">
    <citation type="journal article" date="2020" name="Stud. Mycol.">
        <title>101 Dothideomycetes genomes: a test case for predicting lifestyles and emergence of pathogens.</title>
        <authorList>
            <person name="Haridas S."/>
            <person name="Albert R."/>
            <person name="Binder M."/>
            <person name="Bloem J."/>
            <person name="Labutti K."/>
            <person name="Salamov A."/>
            <person name="Andreopoulos B."/>
            <person name="Baker S."/>
            <person name="Barry K."/>
            <person name="Bills G."/>
            <person name="Bluhm B."/>
            <person name="Cannon C."/>
            <person name="Castanera R."/>
            <person name="Culley D."/>
            <person name="Daum C."/>
            <person name="Ezra D."/>
            <person name="Gonzalez J."/>
            <person name="Henrissat B."/>
            <person name="Kuo A."/>
            <person name="Liang C."/>
            <person name="Lipzen A."/>
            <person name="Lutzoni F."/>
            <person name="Magnuson J."/>
            <person name="Mondo S."/>
            <person name="Nolan M."/>
            <person name="Ohm R."/>
            <person name="Pangilinan J."/>
            <person name="Park H.-J."/>
            <person name="Ramirez L."/>
            <person name="Alfaro M."/>
            <person name="Sun H."/>
            <person name="Tritt A."/>
            <person name="Yoshinaga Y."/>
            <person name="Zwiers L.-H."/>
            <person name="Turgeon B."/>
            <person name="Goodwin S."/>
            <person name="Spatafora J."/>
            <person name="Crous P."/>
            <person name="Grigoriev I."/>
        </authorList>
    </citation>
    <scope>NUCLEOTIDE SEQUENCE</scope>
    <source>
        <strain evidence="3">CBS 269.34</strain>
    </source>
</reference>
<feature type="signal peptide" evidence="2">
    <location>
        <begin position="1"/>
        <end position="20"/>
    </location>
</feature>
<feature type="transmembrane region" description="Helical" evidence="1">
    <location>
        <begin position="128"/>
        <end position="151"/>
    </location>
</feature>
<evidence type="ECO:0000256" key="2">
    <source>
        <dbReference type="SAM" id="SignalP"/>
    </source>
</evidence>
<dbReference type="OrthoDB" id="3786778at2759"/>
<proteinExistence type="predicted"/>
<keyword evidence="4" id="KW-1185">Reference proteome</keyword>
<dbReference type="EMBL" id="MU004194">
    <property type="protein sequence ID" value="KAF2492140.1"/>
    <property type="molecule type" value="Genomic_DNA"/>
</dbReference>
<evidence type="ECO:0000313" key="3">
    <source>
        <dbReference type="EMBL" id="KAF2492140.1"/>
    </source>
</evidence>
<feature type="transmembrane region" description="Helical" evidence="1">
    <location>
        <begin position="192"/>
        <end position="213"/>
    </location>
</feature>
<gene>
    <name evidence="3" type="ORF">BU16DRAFT_584282</name>
</gene>
<keyword evidence="1" id="KW-0812">Transmembrane</keyword>